<evidence type="ECO:0000313" key="2">
    <source>
        <dbReference type="Proteomes" id="UP000005212"/>
    </source>
</evidence>
<dbReference type="AlphaFoldDB" id="I0FEU2"/>
<dbReference type="Proteomes" id="UP000005212">
    <property type="component" value="Plasmid unnamed23"/>
</dbReference>
<reference evidence="2" key="2">
    <citation type="submission" date="2012-03" db="EMBL/GenBank/DDBJ databases">
        <title>Complete genome sequence of Borrelia crocidurae.</title>
        <authorList>
            <person name="Elbir H."/>
            <person name="Gimenez G."/>
            <person name="Robert C."/>
            <person name="Raoult D."/>
            <person name="Drancourt M."/>
        </authorList>
    </citation>
    <scope>NUCLEOTIDE SEQUENCE [LARGE SCALE GENOMIC DNA]</scope>
    <source>
        <strain evidence="2">Achema</strain>
        <plasmid evidence="2">unnamed23</plasmid>
    </source>
</reference>
<proteinExistence type="predicted"/>
<accession>I0FEU2</accession>
<dbReference type="KEGG" id="bcw:Q7M_1241"/>
<evidence type="ECO:0000313" key="1">
    <source>
        <dbReference type="EMBL" id="AFI31998.1"/>
    </source>
</evidence>
<sequence>MLRMDLKLSLEILLGRKLNLMRKNSFLNTYQIIGD</sequence>
<keyword evidence="1" id="KW-0614">Plasmid</keyword>
<reference evidence="1 2" key="1">
    <citation type="journal article" date="2012" name="J. Bacteriol.">
        <title>Complete Genome Sequence of Borrelia crocidurae.</title>
        <authorList>
            <person name="Elbir H."/>
            <person name="Gimenez G."/>
            <person name="Robert C."/>
            <person name="Bergstrom S."/>
            <person name="Cutler S."/>
            <person name="Raoult D."/>
            <person name="Drancourt M."/>
        </authorList>
    </citation>
    <scope>NUCLEOTIDE SEQUENCE [LARGE SCALE GENOMIC DNA]</scope>
    <source>
        <strain evidence="1 2">Achema</strain>
        <plasmid evidence="2">unnamed23</plasmid>
    </source>
</reference>
<organism evidence="1 2">
    <name type="scientific">Borrelia crocidurae (strain Achema)</name>
    <dbReference type="NCBI Taxonomy" id="1155096"/>
    <lineage>
        <taxon>Bacteria</taxon>
        <taxon>Pseudomonadati</taxon>
        <taxon>Spirochaetota</taxon>
        <taxon>Spirochaetia</taxon>
        <taxon>Spirochaetales</taxon>
        <taxon>Borreliaceae</taxon>
        <taxon>Borrelia</taxon>
    </lineage>
</organism>
<geneLocation type="plasmid" evidence="2">
    <name>unnamed23</name>
</geneLocation>
<name>I0FEU2_BORCA</name>
<dbReference type="HOGENOM" id="CLU_3363634_0_0_12"/>
<gene>
    <name evidence="1" type="ordered locus">Q7M_1241</name>
</gene>
<protein>
    <submittedName>
        <fullName evidence="1">Uncharacterized protein</fullName>
    </submittedName>
</protein>
<dbReference type="EMBL" id="CP003449">
    <property type="protein sequence ID" value="AFI31998.1"/>
    <property type="molecule type" value="Genomic_DNA"/>
</dbReference>